<dbReference type="AlphaFoldDB" id="A0A409X9U4"/>
<dbReference type="PROSITE" id="PS00080">
    <property type="entry name" value="MULTICOPPER_OXIDASE2"/>
    <property type="match status" value="1"/>
</dbReference>
<feature type="domain" description="Plastocyanin-like" evidence="10">
    <location>
        <begin position="410"/>
        <end position="528"/>
    </location>
</feature>
<accession>A0A409X9U4</accession>
<evidence type="ECO:0000256" key="6">
    <source>
        <dbReference type="ARBA" id="ARBA00023157"/>
    </source>
</evidence>
<evidence type="ECO:0000259" key="11">
    <source>
        <dbReference type="Pfam" id="PF07732"/>
    </source>
</evidence>
<feature type="chain" id="PRO_5018991303" description="Ferroxidase" evidence="8">
    <location>
        <begin position="25"/>
        <end position="649"/>
    </location>
</feature>
<evidence type="ECO:0000313" key="12">
    <source>
        <dbReference type="EMBL" id="PPQ87568.1"/>
    </source>
</evidence>
<dbReference type="CDD" id="cd13899">
    <property type="entry name" value="CuRO_3_Fet3p"/>
    <property type="match status" value="1"/>
</dbReference>
<feature type="signal peptide" evidence="8">
    <location>
        <begin position="1"/>
        <end position="24"/>
    </location>
</feature>
<feature type="domain" description="Plastocyanin-like" evidence="9">
    <location>
        <begin position="159"/>
        <end position="329"/>
    </location>
</feature>
<evidence type="ECO:0000256" key="1">
    <source>
        <dbReference type="ARBA" id="ARBA00010609"/>
    </source>
</evidence>
<feature type="domain" description="Plastocyanin-like" evidence="11">
    <location>
        <begin position="38"/>
        <end position="152"/>
    </location>
</feature>
<dbReference type="Proteomes" id="UP000283269">
    <property type="component" value="Unassembled WGS sequence"/>
</dbReference>
<proteinExistence type="inferred from homology"/>
<keyword evidence="5" id="KW-0186">Copper</keyword>
<dbReference type="FunCoup" id="A0A409X9U4">
    <property type="interactions" value="56"/>
</dbReference>
<comment type="similarity">
    <text evidence="1">Belongs to the multicopper oxidase family.</text>
</comment>
<dbReference type="GO" id="GO:0005507">
    <property type="term" value="F:copper ion binding"/>
    <property type="evidence" value="ECO:0007669"/>
    <property type="project" value="InterPro"/>
</dbReference>
<evidence type="ECO:0000256" key="2">
    <source>
        <dbReference type="ARBA" id="ARBA00022723"/>
    </source>
</evidence>
<gene>
    <name evidence="12" type="ORF">CVT25_005824</name>
</gene>
<evidence type="ECO:0000259" key="10">
    <source>
        <dbReference type="Pfam" id="PF07731"/>
    </source>
</evidence>
<protein>
    <recommendedName>
        <fullName evidence="14">Ferroxidase</fullName>
    </recommendedName>
</protein>
<dbReference type="PANTHER" id="PTHR11709:SF361">
    <property type="entry name" value="IRON TRANSPORT MULTICOPPER OXIDASE FET3"/>
    <property type="match status" value="1"/>
</dbReference>
<dbReference type="InterPro" id="IPR008972">
    <property type="entry name" value="Cupredoxin"/>
</dbReference>
<dbReference type="Pfam" id="PF07731">
    <property type="entry name" value="Cu-oxidase_2"/>
    <property type="match status" value="1"/>
</dbReference>
<dbReference type="EMBL" id="NHYD01002254">
    <property type="protein sequence ID" value="PPQ87568.1"/>
    <property type="molecule type" value="Genomic_DNA"/>
</dbReference>
<reference evidence="12 13" key="1">
    <citation type="journal article" date="2018" name="Evol. Lett.">
        <title>Horizontal gene cluster transfer increased hallucinogenic mushroom diversity.</title>
        <authorList>
            <person name="Reynolds H.T."/>
            <person name="Vijayakumar V."/>
            <person name="Gluck-Thaler E."/>
            <person name="Korotkin H.B."/>
            <person name="Matheny P.B."/>
            <person name="Slot J.C."/>
        </authorList>
    </citation>
    <scope>NUCLEOTIDE SEQUENCE [LARGE SCALE GENOMIC DNA]</scope>
    <source>
        <strain evidence="12 13">2631</strain>
    </source>
</reference>
<keyword evidence="2" id="KW-0479">Metal-binding</keyword>
<dbReference type="PROSITE" id="PS00079">
    <property type="entry name" value="MULTICOPPER_OXIDASE1"/>
    <property type="match status" value="1"/>
</dbReference>
<dbReference type="InterPro" id="IPR033138">
    <property type="entry name" value="Cu_oxidase_CS"/>
</dbReference>
<evidence type="ECO:0000259" key="9">
    <source>
        <dbReference type="Pfam" id="PF00394"/>
    </source>
</evidence>
<evidence type="ECO:0000256" key="8">
    <source>
        <dbReference type="SAM" id="SignalP"/>
    </source>
</evidence>
<dbReference type="InterPro" id="IPR044130">
    <property type="entry name" value="CuRO_2_Fet3-like"/>
</dbReference>
<keyword evidence="4" id="KW-0560">Oxidoreductase</keyword>
<dbReference type="GO" id="GO:0033215">
    <property type="term" value="P:reductive iron assimilation"/>
    <property type="evidence" value="ECO:0007669"/>
    <property type="project" value="TreeGrafter"/>
</dbReference>
<keyword evidence="7" id="KW-0325">Glycoprotein</keyword>
<dbReference type="CDD" id="cd13851">
    <property type="entry name" value="CuRO_1_Fet3p"/>
    <property type="match status" value="1"/>
</dbReference>
<evidence type="ECO:0000256" key="4">
    <source>
        <dbReference type="ARBA" id="ARBA00023002"/>
    </source>
</evidence>
<dbReference type="InterPro" id="IPR045087">
    <property type="entry name" value="Cu-oxidase_fam"/>
</dbReference>
<dbReference type="Pfam" id="PF00394">
    <property type="entry name" value="Cu-oxidase"/>
    <property type="match status" value="1"/>
</dbReference>
<dbReference type="OrthoDB" id="2121828at2759"/>
<evidence type="ECO:0000256" key="3">
    <source>
        <dbReference type="ARBA" id="ARBA00022729"/>
    </source>
</evidence>
<organism evidence="12 13">
    <name type="scientific">Psilocybe cyanescens</name>
    <dbReference type="NCBI Taxonomy" id="93625"/>
    <lineage>
        <taxon>Eukaryota</taxon>
        <taxon>Fungi</taxon>
        <taxon>Dikarya</taxon>
        <taxon>Basidiomycota</taxon>
        <taxon>Agaricomycotina</taxon>
        <taxon>Agaricomycetes</taxon>
        <taxon>Agaricomycetidae</taxon>
        <taxon>Agaricales</taxon>
        <taxon>Agaricineae</taxon>
        <taxon>Strophariaceae</taxon>
        <taxon>Psilocybe</taxon>
    </lineage>
</organism>
<dbReference type="PANTHER" id="PTHR11709">
    <property type="entry name" value="MULTI-COPPER OXIDASE"/>
    <property type="match status" value="1"/>
</dbReference>
<evidence type="ECO:0000256" key="7">
    <source>
        <dbReference type="ARBA" id="ARBA00023180"/>
    </source>
</evidence>
<comment type="caution">
    <text evidence="12">The sequence shown here is derived from an EMBL/GenBank/DDBJ whole genome shotgun (WGS) entry which is preliminary data.</text>
</comment>
<dbReference type="Pfam" id="PF07732">
    <property type="entry name" value="Cu-oxidase_3"/>
    <property type="match status" value="1"/>
</dbReference>
<dbReference type="InterPro" id="IPR001117">
    <property type="entry name" value="Cu-oxidase_2nd"/>
</dbReference>
<dbReference type="InParanoid" id="A0A409X9U4"/>
<keyword evidence="13" id="KW-1185">Reference proteome</keyword>
<dbReference type="InterPro" id="IPR011707">
    <property type="entry name" value="Cu-oxidase-like_N"/>
</dbReference>
<keyword evidence="3 8" id="KW-0732">Signal</keyword>
<dbReference type="CDD" id="cd13877">
    <property type="entry name" value="CuRO_2_Fet3p_like"/>
    <property type="match status" value="1"/>
</dbReference>
<dbReference type="GO" id="GO:0033573">
    <property type="term" value="C:high-affinity iron permease complex"/>
    <property type="evidence" value="ECO:0007669"/>
    <property type="project" value="TreeGrafter"/>
</dbReference>
<dbReference type="SUPFAM" id="SSF49503">
    <property type="entry name" value="Cupredoxins"/>
    <property type="match status" value="3"/>
</dbReference>
<dbReference type="GO" id="GO:0010106">
    <property type="term" value="P:cellular response to iron ion starvation"/>
    <property type="evidence" value="ECO:0007669"/>
    <property type="project" value="TreeGrafter"/>
</dbReference>
<evidence type="ECO:0000313" key="13">
    <source>
        <dbReference type="Proteomes" id="UP000283269"/>
    </source>
</evidence>
<keyword evidence="6" id="KW-1015">Disulfide bond</keyword>
<evidence type="ECO:0008006" key="14">
    <source>
        <dbReference type="Google" id="ProtNLM"/>
    </source>
</evidence>
<evidence type="ECO:0000256" key="5">
    <source>
        <dbReference type="ARBA" id="ARBA00023008"/>
    </source>
</evidence>
<name>A0A409X9U4_PSICY</name>
<sequence>MKFAFVFPALVPILLVPLARPVFAGVQEIWWNITYVQDASPDGLFERRVIGVNNTWPPPPISVTSDDSLLVHVTNSIDQPTTLHHHGMFFNSTSWMDGAQGVSECGIPPGGQFDYVVPINSSGQWGTYWVHAHASGQYVDGLRAPVVIHPPKEAHSYDEEFTVVLGDWYHDEHSVLIKQFISIANPGGAEPVPDSALIYFAQNATYLGPISGTNPSAVTSAVGFNENATLPFEPGKTYRLRIVNTSAFAAFFFWIDGHDMRIIEVDGTDVEESPIDLISVTVAQRYSVLVTARNDTSSNWVIHANMDTDMFDTVPDTLNPNITSSITYDSSASLTNLGFVDAYHDVDDTALVPIIEIAQPVATKTIELEVTFDTMDDGTNHAMFNQITYNSPLVPAIFSALTLGSNATVQGAYGPQSFVIEHMDVVDIIVKNGDAGKHPLNNDGFSHLHGHKPMIVGRSEDYTSNDPALNPPIIEGQKNPIRRDTIQIPSMHSATLRVVADNPGVWFFHCHIEWHLEVGLAIQLIEAPLQAQSLRDNVPPVMYDHCKALGKPISGNAAGFASTTDLAGLPLGPFPQKLGWHSKGIGAMAGATPANSCVLTAILGMLAVTWYSIGGHITDAEIEHEAREAIAAKEKRGKFFGLLPKTSNS</sequence>
<dbReference type="STRING" id="93625.A0A409X9U4"/>
<dbReference type="GO" id="GO:0004322">
    <property type="term" value="F:ferroxidase activity"/>
    <property type="evidence" value="ECO:0007669"/>
    <property type="project" value="TreeGrafter"/>
</dbReference>
<dbReference type="InterPro" id="IPR011706">
    <property type="entry name" value="Cu-oxidase_C"/>
</dbReference>
<dbReference type="InterPro" id="IPR002355">
    <property type="entry name" value="Cu_oxidase_Cu_BS"/>
</dbReference>
<dbReference type="Gene3D" id="2.60.40.420">
    <property type="entry name" value="Cupredoxins - blue copper proteins"/>
    <property type="match status" value="3"/>
</dbReference>